<sequence length="399" mass="41282">MGPVAFSTSPSVVIADAPGAGASAVAPPPAPGAVAPSSKPQMPFNIMPSAGAGNSYRTSMTVEAALEQLGVELKCPVCLSLLGTPCARLPCSHYFCKECIDAVIAHGGRDARCPCCKVPAGRRQVSSDEKMDRTVHLYKKLEWALDTQIYMSQQPGPAMFTQMPARMSVPTSSPSPSPSPPQENSRGDAAAAAAAASAGLTSSPDPLSQEETYRKMSRAMARRRRVLTPSDSENTAAVAGGSLKGKLRDSNAAASDSANANANANDDDDDAVFATAPSPAVAPSLALPTPPPAPAPAPARKPAPAKRARQQLADKKNKAAASPVDPTPPGAAGARALPPRARAGRPWACAACTLINEVSARKCVLCKAERPRAAKDAPLPEGTWEEARGNTSQRKRKSL</sequence>
<keyword evidence="8" id="KW-0234">DNA repair</keyword>
<evidence type="ECO:0000256" key="11">
    <source>
        <dbReference type="SAM" id="MobiDB-lite"/>
    </source>
</evidence>
<feature type="compositionally biased region" description="Low complexity" evidence="11">
    <location>
        <begin position="330"/>
        <end position="339"/>
    </location>
</feature>
<dbReference type="SUPFAM" id="SSF57850">
    <property type="entry name" value="RING/U-box"/>
    <property type="match status" value="1"/>
</dbReference>
<keyword evidence="3" id="KW-0479">Metal-binding</keyword>
<keyword evidence="15" id="KW-1185">Reference proteome</keyword>
<evidence type="ECO:0000256" key="3">
    <source>
        <dbReference type="ARBA" id="ARBA00022723"/>
    </source>
</evidence>
<dbReference type="InterPro" id="IPR013083">
    <property type="entry name" value="Znf_RING/FYVE/PHD"/>
</dbReference>
<evidence type="ECO:0000259" key="12">
    <source>
        <dbReference type="PROSITE" id="PS50089"/>
    </source>
</evidence>
<dbReference type="OrthoDB" id="515516at2759"/>
<dbReference type="PROSITE" id="PS50199">
    <property type="entry name" value="ZF_RANBP2_2"/>
    <property type="match status" value="1"/>
</dbReference>
<dbReference type="GO" id="GO:0045944">
    <property type="term" value="P:positive regulation of transcription by RNA polymerase II"/>
    <property type="evidence" value="ECO:0007669"/>
    <property type="project" value="TreeGrafter"/>
</dbReference>
<feature type="compositionally biased region" description="Basic residues" evidence="11">
    <location>
        <begin position="215"/>
        <end position="226"/>
    </location>
</feature>
<dbReference type="InterPro" id="IPR017907">
    <property type="entry name" value="Znf_RING_CS"/>
</dbReference>
<reference evidence="14" key="1">
    <citation type="submission" date="2020-10" db="EMBL/GenBank/DDBJ databases">
        <title>Unveiling of a novel bifunctional photoreceptor, Dualchrome1, isolated from a cosmopolitan green alga.</title>
        <authorList>
            <person name="Suzuki S."/>
            <person name="Kawachi M."/>
        </authorList>
    </citation>
    <scope>NUCLEOTIDE SEQUENCE</scope>
    <source>
        <strain evidence="14">NIES 2893</strain>
    </source>
</reference>
<comment type="subcellular location">
    <subcellularLocation>
        <location evidence="1">Nucleus</location>
    </subcellularLocation>
</comment>
<dbReference type="InterPro" id="IPR001876">
    <property type="entry name" value="Znf_RanBP2"/>
</dbReference>
<evidence type="ECO:0000256" key="7">
    <source>
        <dbReference type="ARBA" id="ARBA00022833"/>
    </source>
</evidence>
<evidence type="ECO:0000259" key="13">
    <source>
        <dbReference type="PROSITE" id="PS50199"/>
    </source>
</evidence>
<feature type="domain" description="RanBP2-type" evidence="13">
    <location>
        <begin position="342"/>
        <end position="372"/>
    </location>
</feature>
<evidence type="ECO:0000256" key="8">
    <source>
        <dbReference type="ARBA" id="ARBA00023204"/>
    </source>
</evidence>
<dbReference type="InterPro" id="IPR001841">
    <property type="entry name" value="Znf_RING"/>
</dbReference>
<feature type="compositionally biased region" description="Low complexity" evidence="11">
    <location>
        <begin position="189"/>
        <end position="198"/>
    </location>
</feature>
<dbReference type="GO" id="GO:0000724">
    <property type="term" value="P:double-strand break repair via homologous recombination"/>
    <property type="evidence" value="ECO:0007669"/>
    <property type="project" value="TreeGrafter"/>
</dbReference>
<evidence type="ECO:0000256" key="9">
    <source>
        <dbReference type="ARBA" id="ARBA00023242"/>
    </source>
</evidence>
<evidence type="ECO:0000313" key="14">
    <source>
        <dbReference type="EMBL" id="GHP02523.1"/>
    </source>
</evidence>
<evidence type="ECO:0000313" key="15">
    <source>
        <dbReference type="Proteomes" id="UP000660262"/>
    </source>
</evidence>
<dbReference type="PANTHER" id="PTHR13763">
    <property type="entry name" value="BREAST CANCER TYPE 1 SUSCEPTIBILITY PROTEIN BRCA1"/>
    <property type="match status" value="1"/>
</dbReference>
<keyword evidence="7" id="KW-0862">Zinc</keyword>
<feature type="region of interest" description="Disordered" evidence="11">
    <location>
        <begin position="370"/>
        <end position="399"/>
    </location>
</feature>
<dbReference type="PROSITE" id="PS01358">
    <property type="entry name" value="ZF_RANBP2_1"/>
    <property type="match status" value="1"/>
</dbReference>
<dbReference type="Pfam" id="PF13445">
    <property type="entry name" value="zf-RING_UBOX"/>
    <property type="match status" value="1"/>
</dbReference>
<feature type="compositionally biased region" description="Pro residues" evidence="11">
    <location>
        <begin position="288"/>
        <end position="301"/>
    </location>
</feature>
<dbReference type="SMART" id="SM00184">
    <property type="entry name" value="RING"/>
    <property type="match status" value="1"/>
</dbReference>
<name>A0A830H864_9CHLO</name>
<evidence type="ECO:0000256" key="2">
    <source>
        <dbReference type="ARBA" id="ARBA00017887"/>
    </source>
</evidence>
<proteinExistence type="predicted"/>
<evidence type="ECO:0000256" key="4">
    <source>
        <dbReference type="ARBA" id="ARBA00022737"/>
    </source>
</evidence>
<feature type="compositionally biased region" description="Polar residues" evidence="11">
    <location>
        <begin position="199"/>
        <end position="210"/>
    </location>
</feature>
<gene>
    <name evidence="14" type="ORF">PPROV_000128000</name>
</gene>
<dbReference type="Gene3D" id="3.30.40.10">
    <property type="entry name" value="Zinc/RING finger domain, C3HC4 (zinc finger)"/>
    <property type="match status" value="1"/>
</dbReference>
<dbReference type="PROSITE" id="PS50089">
    <property type="entry name" value="ZF_RING_2"/>
    <property type="match status" value="1"/>
</dbReference>
<dbReference type="Gene3D" id="4.10.1060.10">
    <property type="entry name" value="Zinc finger, RanBP2-type"/>
    <property type="match status" value="1"/>
</dbReference>
<evidence type="ECO:0000256" key="10">
    <source>
        <dbReference type="PROSITE-ProRule" id="PRU00322"/>
    </source>
</evidence>
<evidence type="ECO:0000256" key="1">
    <source>
        <dbReference type="ARBA" id="ARBA00004123"/>
    </source>
</evidence>
<accession>A0A830H864</accession>
<dbReference type="PROSITE" id="PS00518">
    <property type="entry name" value="ZF_RING_1"/>
    <property type="match status" value="1"/>
</dbReference>
<dbReference type="Pfam" id="PF00641">
    <property type="entry name" value="Zn_ribbon_RanBP"/>
    <property type="match status" value="1"/>
</dbReference>
<keyword evidence="6 10" id="KW-0863">Zinc-finger</keyword>
<dbReference type="GO" id="GO:0004842">
    <property type="term" value="F:ubiquitin-protein transferase activity"/>
    <property type="evidence" value="ECO:0007669"/>
    <property type="project" value="TreeGrafter"/>
</dbReference>
<dbReference type="InterPro" id="IPR031099">
    <property type="entry name" value="BRCA1-associated"/>
</dbReference>
<feature type="compositionally biased region" description="Low complexity" evidence="11">
    <location>
        <begin position="250"/>
        <end position="264"/>
    </location>
</feature>
<feature type="domain" description="RING-type" evidence="12">
    <location>
        <begin position="75"/>
        <end position="117"/>
    </location>
</feature>
<dbReference type="GO" id="GO:0008270">
    <property type="term" value="F:zinc ion binding"/>
    <property type="evidence" value="ECO:0007669"/>
    <property type="project" value="UniProtKB-KW"/>
</dbReference>
<protein>
    <recommendedName>
        <fullName evidence="2">RanBP-type and C3HC4-type zinc finger-containing protein 1</fullName>
    </recommendedName>
</protein>
<dbReference type="EMBL" id="BNJQ01000003">
    <property type="protein sequence ID" value="GHP02523.1"/>
    <property type="molecule type" value="Genomic_DNA"/>
</dbReference>
<keyword evidence="4" id="KW-0677">Repeat</keyword>
<dbReference type="Proteomes" id="UP000660262">
    <property type="component" value="Unassembled WGS sequence"/>
</dbReference>
<organism evidence="14 15">
    <name type="scientific">Pycnococcus provasolii</name>
    <dbReference type="NCBI Taxonomy" id="41880"/>
    <lineage>
        <taxon>Eukaryota</taxon>
        <taxon>Viridiplantae</taxon>
        <taxon>Chlorophyta</taxon>
        <taxon>Pseudoscourfieldiophyceae</taxon>
        <taxon>Pseudoscourfieldiales</taxon>
        <taxon>Pycnococcaceae</taxon>
        <taxon>Pycnococcus</taxon>
    </lineage>
</organism>
<dbReference type="GO" id="GO:0005634">
    <property type="term" value="C:nucleus"/>
    <property type="evidence" value="ECO:0007669"/>
    <property type="project" value="UniProtKB-SubCell"/>
</dbReference>
<dbReference type="InterPro" id="IPR027370">
    <property type="entry name" value="Znf-RING_euk"/>
</dbReference>
<keyword evidence="5" id="KW-0227">DNA damage</keyword>
<keyword evidence="9" id="KW-0539">Nucleus</keyword>
<feature type="compositionally biased region" description="Low complexity" evidence="11">
    <location>
        <begin position="272"/>
        <end position="287"/>
    </location>
</feature>
<comment type="caution">
    <text evidence="14">The sequence shown here is derived from an EMBL/GenBank/DDBJ whole genome shotgun (WGS) entry which is preliminary data.</text>
</comment>
<dbReference type="AlphaFoldDB" id="A0A830H864"/>
<evidence type="ECO:0000256" key="5">
    <source>
        <dbReference type="ARBA" id="ARBA00022763"/>
    </source>
</evidence>
<feature type="region of interest" description="Disordered" evidence="11">
    <location>
        <begin position="166"/>
        <end position="339"/>
    </location>
</feature>
<evidence type="ECO:0000256" key="6">
    <source>
        <dbReference type="ARBA" id="ARBA00022771"/>
    </source>
</evidence>
<dbReference type="SMART" id="SM00547">
    <property type="entry name" value="ZnF_RBZ"/>
    <property type="match status" value="1"/>
</dbReference>
<dbReference type="PANTHER" id="PTHR13763:SF0">
    <property type="entry name" value="BREAST CANCER TYPE 1 SUSCEPTIBILITY PROTEIN"/>
    <property type="match status" value="1"/>
</dbReference>